<reference evidence="8 9" key="1">
    <citation type="submission" date="2024-02" db="EMBL/GenBank/DDBJ databases">
        <title>Genome analysis and characterization of Microbaculum marinisediminis sp. nov., isolated from marine sediment.</title>
        <authorList>
            <person name="Du Z.-J."/>
            <person name="Ye Y.-Q."/>
            <person name="Zhang Z.-R."/>
            <person name="Yuan S.-M."/>
            <person name="Zhang X.-Y."/>
        </authorList>
    </citation>
    <scope>NUCLEOTIDE SEQUENCE [LARGE SCALE GENOMIC DNA]</scope>
    <source>
        <strain evidence="8 9">SDUM1044001</strain>
    </source>
</reference>
<dbReference type="RefSeq" id="WP_340330331.1">
    <property type="nucleotide sequence ID" value="NZ_JAZHOF010000005.1"/>
</dbReference>
<accession>A0AAW9RYF2</accession>
<comment type="similarity">
    <text evidence="2">Belongs to the HpcH/HpaI aldolase family.</text>
</comment>
<keyword evidence="9" id="KW-1185">Reference proteome</keyword>
<dbReference type="GO" id="GO:0005737">
    <property type="term" value="C:cytoplasm"/>
    <property type="evidence" value="ECO:0007669"/>
    <property type="project" value="UniProtKB-ARBA"/>
</dbReference>
<evidence type="ECO:0000256" key="6">
    <source>
        <dbReference type="ARBA" id="ARBA00045074"/>
    </source>
</evidence>
<evidence type="ECO:0000313" key="8">
    <source>
        <dbReference type="EMBL" id="MEJ8572636.1"/>
    </source>
</evidence>
<evidence type="ECO:0000256" key="2">
    <source>
        <dbReference type="ARBA" id="ARBA00005568"/>
    </source>
</evidence>
<dbReference type="GO" id="GO:0046872">
    <property type="term" value="F:metal ion binding"/>
    <property type="evidence" value="ECO:0007669"/>
    <property type="project" value="UniProtKB-KW"/>
</dbReference>
<comment type="cofactor">
    <cofactor evidence="1">
        <name>a divalent metal cation</name>
        <dbReference type="ChEBI" id="CHEBI:60240"/>
    </cofactor>
</comment>
<evidence type="ECO:0000313" key="9">
    <source>
        <dbReference type="Proteomes" id="UP001378188"/>
    </source>
</evidence>
<evidence type="ECO:0000256" key="1">
    <source>
        <dbReference type="ARBA" id="ARBA00001968"/>
    </source>
</evidence>
<name>A0AAW9RYF2_9HYPH</name>
<feature type="domain" description="HpcH/HpaI aldolase/citrate lyase" evidence="7">
    <location>
        <begin position="18"/>
        <end position="242"/>
    </location>
</feature>
<dbReference type="InterPro" id="IPR005000">
    <property type="entry name" value="Aldolase/citrate-lyase_domain"/>
</dbReference>
<comment type="caution">
    <text evidence="8">The sequence shown here is derived from an EMBL/GenBank/DDBJ whole genome shotgun (WGS) entry which is preliminary data.</text>
</comment>
<dbReference type="Proteomes" id="UP001378188">
    <property type="component" value="Unassembled WGS sequence"/>
</dbReference>
<dbReference type="InterPro" id="IPR050251">
    <property type="entry name" value="HpcH-HpaI_aldolase"/>
</dbReference>
<dbReference type="Gene3D" id="3.20.20.60">
    <property type="entry name" value="Phosphoenolpyruvate-binding domains"/>
    <property type="match status" value="1"/>
</dbReference>
<keyword evidence="4 8" id="KW-0456">Lyase</keyword>
<evidence type="ECO:0000256" key="3">
    <source>
        <dbReference type="ARBA" id="ARBA00022723"/>
    </source>
</evidence>
<dbReference type="EMBL" id="JAZHOF010000005">
    <property type="protein sequence ID" value="MEJ8572636.1"/>
    <property type="molecule type" value="Genomic_DNA"/>
</dbReference>
<dbReference type="GO" id="GO:0016832">
    <property type="term" value="F:aldehyde-lyase activity"/>
    <property type="evidence" value="ECO:0007669"/>
    <property type="project" value="UniProtKB-ARBA"/>
</dbReference>
<evidence type="ECO:0000259" key="7">
    <source>
        <dbReference type="Pfam" id="PF03328"/>
    </source>
</evidence>
<keyword evidence="5" id="KW-0670">Pyruvate</keyword>
<dbReference type="SUPFAM" id="SSF51621">
    <property type="entry name" value="Phosphoenolpyruvate/pyruvate domain"/>
    <property type="match status" value="1"/>
</dbReference>
<dbReference type="AlphaFoldDB" id="A0AAW9RYF2"/>
<evidence type="ECO:0000256" key="4">
    <source>
        <dbReference type="ARBA" id="ARBA00023239"/>
    </source>
</evidence>
<sequence length="270" mass="28788">MQLPRNAFKHALEERRLQIGLWSQLTTGLAAELLARAGFDWIVIDTEHSPTEVPAVLHQLQALAPSESSPVVRVAWNDPVLIKRILDIGAQTVLVPFIETAEDAEKAVAATRYPPLGIRGVATSHRANQFGRIDNYLHIAAGEICVLVQIETRRGLENAAAIASVAGVDGVFVGPSDLSGSLGHLGDPNHPEVREAVAAIHAAVGGAGKPIGTLAPVEEDARRYIDMGFTFVAVGSDVGVLARHTDALARSFAGARDRQHARFAETDRAS</sequence>
<gene>
    <name evidence="8" type="ORF">V3328_14190</name>
</gene>
<protein>
    <submittedName>
        <fullName evidence="8">HpcH/HpaI aldolase/citrate lyase family protein</fullName>
    </submittedName>
</protein>
<dbReference type="InterPro" id="IPR015813">
    <property type="entry name" value="Pyrv/PenolPyrv_kinase-like_dom"/>
</dbReference>
<keyword evidence="3" id="KW-0479">Metal-binding</keyword>
<dbReference type="InterPro" id="IPR040442">
    <property type="entry name" value="Pyrv_kinase-like_dom_sf"/>
</dbReference>
<evidence type="ECO:0000256" key="5">
    <source>
        <dbReference type="ARBA" id="ARBA00023317"/>
    </source>
</evidence>
<dbReference type="PANTHER" id="PTHR30502">
    <property type="entry name" value="2-KETO-3-DEOXY-L-RHAMNONATE ALDOLASE"/>
    <property type="match status" value="1"/>
</dbReference>
<organism evidence="8 9">
    <name type="scientific">Microbaculum marinum</name>
    <dbReference type="NCBI Taxonomy" id="1764581"/>
    <lineage>
        <taxon>Bacteria</taxon>
        <taxon>Pseudomonadati</taxon>
        <taxon>Pseudomonadota</taxon>
        <taxon>Alphaproteobacteria</taxon>
        <taxon>Hyphomicrobiales</taxon>
        <taxon>Tepidamorphaceae</taxon>
        <taxon>Microbaculum</taxon>
    </lineage>
</organism>
<dbReference type="FunFam" id="3.20.20.60:FF:000004">
    <property type="entry name" value="5-keto-4-deoxy-D-glucarate aldolase"/>
    <property type="match status" value="1"/>
</dbReference>
<dbReference type="PANTHER" id="PTHR30502:SF4">
    <property type="entry name" value="5-KETO-4-DEOXY-D-GLUCARATE ALDOLASE"/>
    <property type="match status" value="1"/>
</dbReference>
<proteinExistence type="inferred from homology"/>
<comment type="catalytic activity">
    <reaction evidence="6">
        <text>D-glyceraldehyde + pyruvate = 2-dehydro-3-deoxy-L-galactonate</text>
        <dbReference type="Rhea" id="RHEA:80055"/>
        <dbReference type="ChEBI" id="CHEBI:15361"/>
        <dbReference type="ChEBI" id="CHEBI:17378"/>
        <dbReference type="ChEBI" id="CHEBI:75545"/>
    </reaction>
</comment>
<dbReference type="Pfam" id="PF03328">
    <property type="entry name" value="HpcH_HpaI"/>
    <property type="match status" value="1"/>
</dbReference>